<dbReference type="Proteomes" id="UP001364695">
    <property type="component" value="Unassembled WGS sequence"/>
</dbReference>
<name>A0ACC6P3E5_9BURK</name>
<comment type="caution">
    <text evidence="1">The sequence shown here is derived from an EMBL/GenBank/DDBJ whole genome shotgun (WGS) entry which is preliminary data.</text>
</comment>
<keyword evidence="2" id="KW-1185">Reference proteome</keyword>
<organism evidence="1 2">
    <name type="scientific">Amphibiibacter pelophylacis</name>
    <dbReference type="NCBI Taxonomy" id="1799477"/>
    <lineage>
        <taxon>Bacteria</taxon>
        <taxon>Pseudomonadati</taxon>
        <taxon>Pseudomonadota</taxon>
        <taxon>Betaproteobacteria</taxon>
        <taxon>Burkholderiales</taxon>
        <taxon>Sphaerotilaceae</taxon>
        <taxon>Amphibiibacter</taxon>
    </lineage>
</organism>
<accession>A0ACC6P3E5</accession>
<protein>
    <submittedName>
        <fullName evidence="1">DNA gyrase inhibitor YacG</fullName>
    </submittedName>
</protein>
<sequence length="62" mass="6710">MTDSAPLIVPCPRCQTPTEFARSNPWRPFCSERCKSGDLGAWASGEYALPAPPDDEDAPDAD</sequence>
<evidence type="ECO:0000313" key="1">
    <source>
        <dbReference type="EMBL" id="MEJ7138672.1"/>
    </source>
</evidence>
<proteinExistence type="predicted"/>
<dbReference type="EMBL" id="JAWDIE010000013">
    <property type="protein sequence ID" value="MEJ7138672.1"/>
    <property type="molecule type" value="Genomic_DNA"/>
</dbReference>
<gene>
    <name evidence="1" type="primary">yacG</name>
    <name evidence="1" type="ORF">RV045_09575</name>
</gene>
<evidence type="ECO:0000313" key="2">
    <source>
        <dbReference type="Proteomes" id="UP001364695"/>
    </source>
</evidence>
<reference evidence="1" key="1">
    <citation type="submission" date="2023-10" db="EMBL/GenBank/DDBJ databases">
        <title>Amphibacter perezi, gen. nov., sp. nov. a novel taxa of the family Comamonadaceae, class Betaproteobacteria isolated from the skin microbiota of Pelophylax perezi from different populations.</title>
        <authorList>
            <person name="Costa S."/>
            <person name="Proenca D.N."/>
            <person name="Lopes I."/>
            <person name="Morais P.V."/>
        </authorList>
    </citation>
    <scope>NUCLEOTIDE SEQUENCE</scope>
    <source>
        <strain evidence="1">SL12-8</strain>
    </source>
</reference>